<dbReference type="InterPro" id="IPR050188">
    <property type="entry name" value="RluA_PseudoU_synthase"/>
</dbReference>
<dbReference type="EMBL" id="MHOQ01000040">
    <property type="protein sequence ID" value="OGZ65679.1"/>
    <property type="molecule type" value="Genomic_DNA"/>
</dbReference>
<evidence type="ECO:0000259" key="1">
    <source>
        <dbReference type="Pfam" id="PF00849"/>
    </source>
</evidence>
<dbReference type="PROSITE" id="PS01129">
    <property type="entry name" value="PSI_RLU"/>
    <property type="match status" value="1"/>
</dbReference>
<proteinExistence type="predicted"/>
<dbReference type="InterPro" id="IPR020103">
    <property type="entry name" value="PsdUridine_synth_cat_dom_sf"/>
</dbReference>
<dbReference type="CDD" id="cd02869">
    <property type="entry name" value="PseudoU_synth_RluA_like"/>
    <property type="match status" value="1"/>
</dbReference>
<evidence type="ECO:0000313" key="3">
    <source>
        <dbReference type="Proteomes" id="UP000179183"/>
    </source>
</evidence>
<sequence>MDIKVLHEDNHLIAVFKPAGVLSQGDETGDISIFDEVKEYIKHKKYQKYMENPPAGGKKPGNIFLGLLHRLDRPVSGIILFAKTSKGASRLSEQFRNHKVEKIYHAMVCGRLKTQKGTLTHFLIKDEKLKKGREAKDGKEANLYYEVIRSNTDYSLLKIKIEGGQFHQIRTQLSIAGFPVLGDVKYLPGGRQVKGRWNNEKAIALCATQLSFYPATSDKLVVISIELPEEWKEYIRF</sequence>
<reference evidence="2 3" key="1">
    <citation type="journal article" date="2016" name="Nat. Commun.">
        <title>Thousands of microbial genomes shed light on interconnected biogeochemical processes in an aquifer system.</title>
        <authorList>
            <person name="Anantharaman K."/>
            <person name="Brown C.T."/>
            <person name="Hug L.A."/>
            <person name="Sharon I."/>
            <person name="Castelle C.J."/>
            <person name="Probst A.J."/>
            <person name="Thomas B.C."/>
            <person name="Singh A."/>
            <person name="Wilkins M.J."/>
            <person name="Karaoz U."/>
            <person name="Brodie E.L."/>
            <person name="Williams K.H."/>
            <person name="Hubbard S.S."/>
            <person name="Banfield J.F."/>
        </authorList>
    </citation>
    <scope>NUCLEOTIDE SEQUENCE [LARGE SCALE GENOMIC DNA]</scope>
</reference>
<dbReference type="GO" id="GO:0006396">
    <property type="term" value="P:RNA processing"/>
    <property type="evidence" value="ECO:0007669"/>
    <property type="project" value="UniProtKB-ARBA"/>
</dbReference>
<feature type="domain" description="Pseudouridine synthase RsuA/RluA-like" evidence="1">
    <location>
        <begin position="11"/>
        <end position="174"/>
    </location>
</feature>
<dbReference type="GO" id="GO:0009982">
    <property type="term" value="F:pseudouridine synthase activity"/>
    <property type="evidence" value="ECO:0007669"/>
    <property type="project" value="InterPro"/>
</dbReference>
<accession>A0A1G2HTF7</accession>
<organism evidence="2 3">
    <name type="scientific">Candidatus Staskawiczbacteria bacterium RIFCSPHIGHO2_02_FULL_33_16</name>
    <dbReference type="NCBI Taxonomy" id="1802204"/>
    <lineage>
        <taxon>Bacteria</taxon>
        <taxon>Candidatus Staskawicziibacteriota</taxon>
    </lineage>
</organism>
<dbReference type="Pfam" id="PF00849">
    <property type="entry name" value="PseudoU_synth_2"/>
    <property type="match status" value="1"/>
</dbReference>
<dbReference type="InterPro" id="IPR006145">
    <property type="entry name" value="PsdUridine_synth_RsuA/RluA"/>
</dbReference>
<dbReference type="GO" id="GO:0003723">
    <property type="term" value="F:RNA binding"/>
    <property type="evidence" value="ECO:0007669"/>
    <property type="project" value="InterPro"/>
</dbReference>
<protein>
    <recommendedName>
        <fullName evidence="1">Pseudouridine synthase RsuA/RluA-like domain-containing protein</fullName>
    </recommendedName>
</protein>
<dbReference type="PANTHER" id="PTHR21600">
    <property type="entry name" value="MITOCHONDRIAL RNA PSEUDOURIDINE SYNTHASE"/>
    <property type="match status" value="1"/>
</dbReference>
<dbReference type="InterPro" id="IPR006224">
    <property type="entry name" value="PsdUridine_synth_RluA-like_CS"/>
</dbReference>
<dbReference type="Proteomes" id="UP000179183">
    <property type="component" value="Unassembled WGS sequence"/>
</dbReference>
<gene>
    <name evidence="2" type="ORF">A3D34_02935</name>
</gene>
<dbReference type="SUPFAM" id="SSF55120">
    <property type="entry name" value="Pseudouridine synthase"/>
    <property type="match status" value="1"/>
</dbReference>
<dbReference type="GO" id="GO:0140098">
    <property type="term" value="F:catalytic activity, acting on RNA"/>
    <property type="evidence" value="ECO:0007669"/>
    <property type="project" value="UniProtKB-ARBA"/>
</dbReference>
<comment type="caution">
    <text evidence="2">The sequence shown here is derived from an EMBL/GenBank/DDBJ whole genome shotgun (WGS) entry which is preliminary data.</text>
</comment>
<dbReference type="AlphaFoldDB" id="A0A1G2HTF7"/>
<dbReference type="Gene3D" id="3.30.2350.10">
    <property type="entry name" value="Pseudouridine synthase"/>
    <property type="match status" value="1"/>
</dbReference>
<dbReference type="GO" id="GO:0001522">
    <property type="term" value="P:pseudouridine synthesis"/>
    <property type="evidence" value="ECO:0007669"/>
    <property type="project" value="InterPro"/>
</dbReference>
<name>A0A1G2HTF7_9BACT</name>
<evidence type="ECO:0000313" key="2">
    <source>
        <dbReference type="EMBL" id="OGZ65679.1"/>
    </source>
</evidence>